<evidence type="ECO:0008006" key="3">
    <source>
        <dbReference type="Google" id="ProtNLM"/>
    </source>
</evidence>
<dbReference type="InterPro" id="IPR000048">
    <property type="entry name" value="IQ_motif_EF-hand-BS"/>
</dbReference>
<dbReference type="PANTHER" id="PTHR21847">
    <property type="entry name" value="EF-HAND CALCIUM-BINDING DOMAIN-CONTAINING PROTEIN 10"/>
    <property type="match status" value="1"/>
</dbReference>
<feature type="region of interest" description="Disordered" evidence="1">
    <location>
        <begin position="1"/>
        <end position="105"/>
    </location>
</feature>
<protein>
    <recommendedName>
        <fullName evidence="3">EF-hand domain-containing protein</fullName>
    </recommendedName>
</protein>
<reference evidence="2" key="1">
    <citation type="submission" date="2021-01" db="EMBL/GenBank/DDBJ databases">
        <authorList>
            <person name="Corre E."/>
            <person name="Pelletier E."/>
            <person name="Niang G."/>
            <person name="Scheremetjew M."/>
            <person name="Finn R."/>
            <person name="Kale V."/>
            <person name="Holt S."/>
            <person name="Cochrane G."/>
            <person name="Meng A."/>
            <person name="Brown T."/>
            <person name="Cohen L."/>
        </authorList>
    </citation>
    <scope>NUCLEOTIDE SEQUENCE</scope>
    <source>
        <strain evidence="2">CCMP281</strain>
    </source>
</reference>
<name>A0A7S3ER79_9EUKA</name>
<dbReference type="PANTHER" id="PTHR21847:SF1">
    <property type="entry name" value="EF-HAND CALCIUM-BINDING DOMAIN-CONTAINING PROTEIN 10"/>
    <property type="match status" value="1"/>
</dbReference>
<evidence type="ECO:0000256" key="1">
    <source>
        <dbReference type="SAM" id="MobiDB-lite"/>
    </source>
</evidence>
<dbReference type="InterPro" id="IPR049760">
    <property type="entry name" value="DD_EFCAB10"/>
</dbReference>
<feature type="compositionally biased region" description="Basic and acidic residues" evidence="1">
    <location>
        <begin position="15"/>
        <end position="45"/>
    </location>
</feature>
<dbReference type="CDD" id="cd22976">
    <property type="entry name" value="DD_EFCAB10"/>
    <property type="match status" value="1"/>
</dbReference>
<evidence type="ECO:0000313" key="2">
    <source>
        <dbReference type="EMBL" id="CAE0102703.1"/>
    </source>
</evidence>
<gene>
    <name evidence="2" type="ORF">HERI1096_LOCUS3361</name>
</gene>
<dbReference type="EMBL" id="HBHX01006151">
    <property type="protein sequence ID" value="CAE0102703.1"/>
    <property type="molecule type" value="Transcribed_RNA"/>
</dbReference>
<dbReference type="AlphaFoldDB" id="A0A7S3ER79"/>
<dbReference type="PROSITE" id="PS50096">
    <property type="entry name" value="IQ"/>
    <property type="match status" value="3"/>
</dbReference>
<dbReference type="Gene3D" id="1.20.5.190">
    <property type="match status" value="1"/>
</dbReference>
<dbReference type="SUPFAM" id="SSF47391">
    <property type="entry name" value="Dimerization-anchoring domain of cAMP-dependent PK regulatory subunit"/>
    <property type="match status" value="1"/>
</dbReference>
<accession>A0A7S3ER79</accession>
<proteinExistence type="predicted"/>
<dbReference type="Pfam" id="PF00612">
    <property type="entry name" value="IQ"/>
    <property type="match status" value="1"/>
</dbReference>
<dbReference type="InterPro" id="IPR039879">
    <property type="entry name" value="EFC10"/>
</dbReference>
<sequence>MDEQSAAVYIQSAKRGKEARDAVSQKRQSLDAKAKAKAEKKEQEASAKLGAGVKGYTQRRRAKLEAQENSKAAVTIQARFRGKKERSDPAAEANLRRARSKNDPQIKAEAYMKEHKLMELFELLGQKLVRDKPDDPRSYLVNVLEEIRHTPDKTSPMNFFTDTDISTLHSMYDHQKNGITRAQCREALTAIGLDQVAVPDMPRIDLATFKGLVGS</sequence>
<organism evidence="2">
    <name type="scientific">Haptolina ericina</name>
    <dbReference type="NCBI Taxonomy" id="156174"/>
    <lineage>
        <taxon>Eukaryota</taxon>
        <taxon>Haptista</taxon>
        <taxon>Haptophyta</taxon>
        <taxon>Prymnesiophyceae</taxon>
        <taxon>Prymnesiales</taxon>
        <taxon>Prymnesiaceae</taxon>
        <taxon>Haptolina</taxon>
    </lineage>
</organism>